<dbReference type="GO" id="GO:0030091">
    <property type="term" value="P:protein repair"/>
    <property type="evidence" value="ECO:0007669"/>
    <property type="project" value="InterPro"/>
</dbReference>
<evidence type="ECO:0000256" key="4">
    <source>
        <dbReference type="ARBA" id="ARBA00022833"/>
    </source>
</evidence>
<keyword evidence="5" id="KW-0560">Oxidoreductase</keyword>
<protein>
    <recommendedName>
        <fullName evidence="7">MsrB domain-containing protein</fullName>
    </recommendedName>
</protein>
<organism evidence="8 9">
    <name type="scientific">Cymbomonas tetramitiformis</name>
    <dbReference type="NCBI Taxonomy" id="36881"/>
    <lineage>
        <taxon>Eukaryota</taxon>
        <taxon>Viridiplantae</taxon>
        <taxon>Chlorophyta</taxon>
        <taxon>Pyramimonadophyceae</taxon>
        <taxon>Pyramimonadales</taxon>
        <taxon>Pyramimonadaceae</taxon>
        <taxon>Cymbomonas</taxon>
    </lineage>
</organism>
<comment type="cofactor">
    <cofactor evidence="1">
        <name>Zn(2+)</name>
        <dbReference type="ChEBI" id="CHEBI:29105"/>
    </cofactor>
</comment>
<feature type="compositionally biased region" description="Pro residues" evidence="6">
    <location>
        <begin position="1"/>
        <end position="21"/>
    </location>
</feature>
<dbReference type="PROSITE" id="PS51790">
    <property type="entry name" value="MSRB"/>
    <property type="match status" value="1"/>
</dbReference>
<dbReference type="InterPro" id="IPR011057">
    <property type="entry name" value="Mss4-like_sf"/>
</dbReference>
<dbReference type="Gene3D" id="2.170.150.20">
    <property type="entry name" value="Peptide methionine sulfoxide reductase"/>
    <property type="match status" value="1"/>
</dbReference>
<comment type="caution">
    <text evidence="8">The sequence shown here is derived from an EMBL/GenBank/DDBJ whole genome shotgun (WGS) entry which is preliminary data.</text>
</comment>
<dbReference type="Pfam" id="PF01641">
    <property type="entry name" value="SelR"/>
    <property type="match status" value="1"/>
</dbReference>
<dbReference type="GO" id="GO:0033743">
    <property type="term" value="F:peptide-methionine (R)-S-oxide reductase activity"/>
    <property type="evidence" value="ECO:0007669"/>
    <property type="project" value="InterPro"/>
</dbReference>
<evidence type="ECO:0000313" key="9">
    <source>
        <dbReference type="Proteomes" id="UP001190700"/>
    </source>
</evidence>
<proteinExistence type="inferred from homology"/>
<evidence type="ECO:0000256" key="1">
    <source>
        <dbReference type="ARBA" id="ARBA00001947"/>
    </source>
</evidence>
<dbReference type="EMBL" id="LGRX02000445">
    <property type="protein sequence ID" value="KAK3288533.1"/>
    <property type="molecule type" value="Genomic_DNA"/>
</dbReference>
<accession>A0AAE0H259</accession>
<dbReference type="GO" id="GO:0046872">
    <property type="term" value="F:metal ion binding"/>
    <property type="evidence" value="ECO:0007669"/>
    <property type="project" value="UniProtKB-KW"/>
</dbReference>
<reference evidence="8 9" key="1">
    <citation type="journal article" date="2015" name="Genome Biol. Evol.">
        <title>Comparative Genomics of a Bacterivorous Green Alga Reveals Evolutionary Causalities and Consequences of Phago-Mixotrophic Mode of Nutrition.</title>
        <authorList>
            <person name="Burns J.A."/>
            <person name="Paasch A."/>
            <person name="Narechania A."/>
            <person name="Kim E."/>
        </authorList>
    </citation>
    <scope>NUCLEOTIDE SEQUENCE [LARGE SCALE GENOMIC DNA]</scope>
    <source>
        <strain evidence="8 9">PLY_AMNH</strain>
    </source>
</reference>
<dbReference type="AlphaFoldDB" id="A0AAE0H259"/>
<evidence type="ECO:0000256" key="3">
    <source>
        <dbReference type="ARBA" id="ARBA00022723"/>
    </source>
</evidence>
<gene>
    <name evidence="8" type="ORF">CYMTET_3999</name>
</gene>
<dbReference type="InterPro" id="IPR028427">
    <property type="entry name" value="Met_Sox_Rdtase_MsrB"/>
</dbReference>
<evidence type="ECO:0000256" key="5">
    <source>
        <dbReference type="ARBA" id="ARBA00023002"/>
    </source>
</evidence>
<feature type="domain" description="MsrB" evidence="7">
    <location>
        <begin position="49"/>
        <end position="168"/>
    </location>
</feature>
<evidence type="ECO:0000259" key="7">
    <source>
        <dbReference type="PROSITE" id="PS51790"/>
    </source>
</evidence>
<evidence type="ECO:0000313" key="8">
    <source>
        <dbReference type="EMBL" id="KAK3288533.1"/>
    </source>
</evidence>
<dbReference type="GO" id="GO:0006979">
    <property type="term" value="P:response to oxidative stress"/>
    <property type="evidence" value="ECO:0007669"/>
    <property type="project" value="InterPro"/>
</dbReference>
<sequence>MSAPAPPPPPGPPGAPPPPGGAKPMSYKEKQEAEKKAMEDKYSADANFATQPGHALSAEESYVIDKKGTEQAGTGTYNKFYPGQGYFACRKCGSPIYSAQAKFDSGCGWPAFDKCYTGSIKMRREEDGRVEIMCMCGAHLGHVFEGEGFTAENQRHCANSRSLQYIKAKPAAALTETKLDTASAL</sequence>
<dbReference type="PANTHER" id="PTHR46081">
    <property type="entry name" value="PEPTIDE METHIONINE SULFOXIDE REDUCTASE 2"/>
    <property type="match status" value="1"/>
</dbReference>
<feature type="compositionally biased region" description="Basic and acidic residues" evidence="6">
    <location>
        <begin position="26"/>
        <end position="43"/>
    </location>
</feature>
<evidence type="ECO:0000256" key="2">
    <source>
        <dbReference type="ARBA" id="ARBA00007174"/>
    </source>
</evidence>
<evidence type="ECO:0000256" key="6">
    <source>
        <dbReference type="SAM" id="MobiDB-lite"/>
    </source>
</evidence>
<keyword evidence="3" id="KW-0479">Metal-binding</keyword>
<feature type="region of interest" description="Disordered" evidence="6">
    <location>
        <begin position="1"/>
        <end position="48"/>
    </location>
</feature>
<dbReference type="InterPro" id="IPR002579">
    <property type="entry name" value="Met_Sox_Rdtase_MsrB_dom"/>
</dbReference>
<dbReference type="PANTHER" id="PTHR46081:SF8">
    <property type="entry name" value="PEPTIDE METHIONINE SULFOXIDE REDUCTASE 2"/>
    <property type="match status" value="1"/>
</dbReference>
<dbReference type="SUPFAM" id="SSF51316">
    <property type="entry name" value="Mss4-like"/>
    <property type="match status" value="1"/>
</dbReference>
<comment type="similarity">
    <text evidence="2">Belongs to the MsrB Met sulfoxide reductase family.</text>
</comment>
<name>A0AAE0H259_9CHLO</name>
<dbReference type="Proteomes" id="UP001190700">
    <property type="component" value="Unassembled WGS sequence"/>
</dbReference>
<keyword evidence="9" id="KW-1185">Reference proteome</keyword>
<keyword evidence="4" id="KW-0862">Zinc</keyword>